<dbReference type="AlphaFoldDB" id="A0A480ATB4"/>
<accession>A0A480ATB4</accession>
<organism evidence="1 2">
    <name type="scientific">Pseudaquabacterium pictum</name>
    <dbReference type="NCBI Taxonomy" id="2315236"/>
    <lineage>
        <taxon>Bacteria</taxon>
        <taxon>Pseudomonadati</taxon>
        <taxon>Pseudomonadota</taxon>
        <taxon>Betaproteobacteria</taxon>
        <taxon>Burkholderiales</taxon>
        <taxon>Sphaerotilaceae</taxon>
        <taxon>Pseudaquabacterium</taxon>
    </lineage>
</organism>
<reference evidence="2" key="1">
    <citation type="submission" date="2019-03" db="EMBL/GenBank/DDBJ databases">
        <title>Aquabacterium pictum sp.nov., the first bacteriochlorophyll a-containing freshwater bacterium in the genus Aquabacterium of the class Betaproteobacteria.</title>
        <authorList>
            <person name="Hirose S."/>
            <person name="Tank M."/>
            <person name="Hara E."/>
            <person name="Tamaki H."/>
            <person name="Takaichi S."/>
            <person name="Haruta S."/>
            <person name="Hanada S."/>
        </authorList>
    </citation>
    <scope>NUCLEOTIDE SEQUENCE [LARGE SCALE GENOMIC DNA]</scope>
    <source>
        <strain evidence="2">W35</strain>
    </source>
</reference>
<gene>
    <name evidence="1" type="ORF">AQPW35_40200</name>
</gene>
<proteinExistence type="predicted"/>
<dbReference type="Proteomes" id="UP000301751">
    <property type="component" value="Unassembled WGS sequence"/>
</dbReference>
<keyword evidence="2" id="KW-1185">Reference proteome</keyword>
<name>A0A480ATB4_9BURK</name>
<dbReference type="EMBL" id="BJCL01000012">
    <property type="protein sequence ID" value="GCL64939.1"/>
    <property type="molecule type" value="Genomic_DNA"/>
</dbReference>
<comment type="caution">
    <text evidence="1">The sequence shown here is derived from an EMBL/GenBank/DDBJ whole genome shotgun (WGS) entry which is preliminary data.</text>
</comment>
<dbReference type="RefSeq" id="WP_137734654.1">
    <property type="nucleotide sequence ID" value="NZ_BJCL01000012.1"/>
</dbReference>
<sequence>MADLIPLVPPHESQHRTGGSVGVETDCAVMVNPAASLTALMAATQSRAALLYAQLDEWTCAHPGTDTTAEKLATFLAPTAYELQALMEVMRLKVAALEGPRNG</sequence>
<evidence type="ECO:0000313" key="1">
    <source>
        <dbReference type="EMBL" id="GCL64939.1"/>
    </source>
</evidence>
<protein>
    <submittedName>
        <fullName evidence="1">Uncharacterized protein</fullName>
    </submittedName>
</protein>
<evidence type="ECO:0000313" key="2">
    <source>
        <dbReference type="Proteomes" id="UP000301751"/>
    </source>
</evidence>